<reference evidence="13" key="1">
    <citation type="submission" date="2020-02" db="EMBL/GenBank/DDBJ databases">
        <title>A new Streptomyces sp. for controlling soil-borne diseases.</title>
        <authorList>
            <person name="Li X."/>
            <person name="Tian Y."/>
            <person name="Gao K."/>
        </authorList>
    </citation>
    <scope>NUCLEOTIDE SEQUENCE [LARGE SCALE GENOMIC DNA]</scope>
    <source>
        <strain evidence="13">0250</strain>
    </source>
</reference>
<evidence type="ECO:0000256" key="10">
    <source>
        <dbReference type="SAM" id="Phobius"/>
    </source>
</evidence>
<evidence type="ECO:0000256" key="9">
    <source>
        <dbReference type="ARBA" id="ARBA00023315"/>
    </source>
</evidence>
<evidence type="ECO:0000313" key="14">
    <source>
        <dbReference type="Proteomes" id="UP000476310"/>
    </source>
</evidence>
<accession>A0A6G4AER7</accession>
<dbReference type="CDD" id="cd00830">
    <property type="entry name" value="KAS_III"/>
    <property type="match status" value="1"/>
</dbReference>
<keyword evidence="6" id="KW-0276">Fatty acid metabolism</keyword>
<dbReference type="Proteomes" id="UP000476310">
    <property type="component" value="Unassembled WGS sequence"/>
</dbReference>
<keyword evidence="10" id="KW-0472">Membrane</keyword>
<proteinExistence type="inferred from homology"/>
<dbReference type="GO" id="GO:0044550">
    <property type="term" value="P:secondary metabolite biosynthetic process"/>
    <property type="evidence" value="ECO:0007669"/>
    <property type="project" value="TreeGrafter"/>
</dbReference>
<dbReference type="EMBL" id="JAAIKT010000017">
    <property type="protein sequence ID" value="NEW71916.1"/>
    <property type="molecule type" value="Genomic_DNA"/>
</dbReference>
<evidence type="ECO:0000256" key="1">
    <source>
        <dbReference type="ARBA" id="ARBA00005189"/>
    </source>
</evidence>
<keyword evidence="8" id="KW-0275">Fatty acid biosynthesis</keyword>
<dbReference type="InterPro" id="IPR013751">
    <property type="entry name" value="ACP_syn_III_N"/>
</dbReference>
<evidence type="ECO:0000256" key="2">
    <source>
        <dbReference type="ARBA" id="ARBA00008642"/>
    </source>
</evidence>
<dbReference type="GO" id="GO:0033818">
    <property type="term" value="F:beta-ketoacyl-acyl-carrier-protein synthase III activity"/>
    <property type="evidence" value="ECO:0007669"/>
    <property type="project" value="UniProtKB-EC"/>
</dbReference>
<evidence type="ECO:0000256" key="7">
    <source>
        <dbReference type="ARBA" id="ARBA00023098"/>
    </source>
</evidence>
<keyword evidence="9 13" id="KW-0012">Acyltransferase</keyword>
<keyword evidence="3" id="KW-0963">Cytoplasm</keyword>
<keyword evidence="14" id="KW-1185">Reference proteome</keyword>
<dbReference type="NCBIfam" id="TIGR00747">
    <property type="entry name" value="fabH"/>
    <property type="match status" value="1"/>
</dbReference>
<dbReference type="PANTHER" id="PTHR34069:SF2">
    <property type="entry name" value="BETA-KETOACYL-[ACYL-CARRIER-PROTEIN] SYNTHASE III"/>
    <property type="match status" value="1"/>
</dbReference>
<comment type="similarity">
    <text evidence="2">Belongs to the thiolase-like superfamily. FabH family.</text>
</comment>
<evidence type="ECO:0000259" key="11">
    <source>
        <dbReference type="Pfam" id="PF08541"/>
    </source>
</evidence>
<comment type="caution">
    <text evidence="13">The sequence shown here is derived from an EMBL/GenBank/DDBJ whole genome shotgun (WGS) entry which is preliminary data.</text>
</comment>
<evidence type="ECO:0000256" key="3">
    <source>
        <dbReference type="ARBA" id="ARBA00022490"/>
    </source>
</evidence>
<evidence type="ECO:0000256" key="4">
    <source>
        <dbReference type="ARBA" id="ARBA00022516"/>
    </source>
</evidence>
<feature type="transmembrane region" description="Helical" evidence="10">
    <location>
        <begin position="318"/>
        <end position="337"/>
    </location>
</feature>
<dbReference type="Gene3D" id="3.40.47.10">
    <property type="match status" value="1"/>
</dbReference>
<comment type="pathway">
    <text evidence="1">Lipid metabolism.</text>
</comment>
<dbReference type="RefSeq" id="WP_164427997.1">
    <property type="nucleotide sequence ID" value="NZ_JAAIKT010000017.1"/>
</dbReference>
<dbReference type="PANTHER" id="PTHR34069">
    <property type="entry name" value="3-OXOACYL-[ACYL-CARRIER-PROTEIN] SYNTHASE 3"/>
    <property type="match status" value="1"/>
</dbReference>
<dbReference type="NCBIfam" id="NF006829">
    <property type="entry name" value="PRK09352.1"/>
    <property type="match status" value="1"/>
</dbReference>
<dbReference type="InterPro" id="IPR013747">
    <property type="entry name" value="ACP_syn_III_C"/>
</dbReference>
<dbReference type="GO" id="GO:0006633">
    <property type="term" value="P:fatty acid biosynthetic process"/>
    <property type="evidence" value="ECO:0007669"/>
    <property type="project" value="UniProtKB-KW"/>
</dbReference>
<dbReference type="Pfam" id="PF08541">
    <property type="entry name" value="ACP_syn_III_C"/>
    <property type="match status" value="1"/>
</dbReference>
<evidence type="ECO:0000256" key="6">
    <source>
        <dbReference type="ARBA" id="ARBA00022832"/>
    </source>
</evidence>
<organism evidence="13 14">
    <name type="scientific">Streptomyces rhizosphaericus</name>
    <dbReference type="NCBI Taxonomy" id="114699"/>
    <lineage>
        <taxon>Bacteria</taxon>
        <taxon>Bacillati</taxon>
        <taxon>Actinomycetota</taxon>
        <taxon>Actinomycetes</taxon>
        <taxon>Kitasatosporales</taxon>
        <taxon>Streptomycetaceae</taxon>
        <taxon>Streptomyces</taxon>
        <taxon>Streptomyces violaceusniger group</taxon>
    </lineage>
</organism>
<dbReference type="SUPFAM" id="SSF53901">
    <property type="entry name" value="Thiolase-like"/>
    <property type="match status" value="1"/>
</dbReference>
<feature type="domain" description="Beta-ketoacyl-[acyl-carrier-protein] synthase III N-terminal" evidence="12">
    <location>
        <begin position="117"/>
        <end position="196"/>
    </location>
</feature>
<keyword evidence="5 13" id="KW-0808">Transferase</keyword>
<gene>
    <name evidence="13" type="primary">fabH</name>
    <name evidence="13" type="ORF">G4H13_16295</name>
</gene>
<evidence type="ECO:0000313" key="13">
    <source>
        <dbReference type="EMBL" id="NEW71916.1"/>
    </source>
</evidence>
<dbReference type="InterPro" id="IPR004655">
    <property type="entry name" value="FabH"/>
</dbReference>
<dbReference type="AlphaFoldDB" id="A0A6G4AER7"/>
<keyword evidence="10" id="KW-1133">Transmembrane helix</keyword>
<evidence type="ECO:0000256" key="8">
    <source>
        <dbReference type="ARBA" id="ARBA00023160"/>
    </source>
</evidence>
<keyword evidence="10" id="KW-0812">Transmembrane</keyword>
<dbReference type="EC" id="2.3.1.180" evidence="13"/>
<dbReference type="InterPro" id="IPR016039">
    <property type="entry name" value="Thiolase-like"/>
</dbReference>
<protein>
    <submittedName>
        <fullName evidence="13">Beta-ketoacyl-ACP synthase III</fullName>
        <ecNumber evidence="13">2.3.1.180</ecNumber>
    </submittedName>
</protein>
<evidence type="ECO:0000256" key="5">
    <source>
        <dbReference type="ARBA" id="ARBA00022679"/>
    </source>
</evidence>
<sequence>MTGQPVRASGGRPIGILGTGSYLPAETVSNELVAERAGVTPDWISAKTGIHRRRYAADHEATSDLAAAAARAALADAGIGADQLGWIVVATSTPDQPQPATACLVQHRIGATGAAAFDLNAVCSGFVFALVTAAGLLSAGSGARYALVIGADVYSRIIDRTDRRTAVLFGDGAGAVVLGPVRPGYGLGGSLLTSDGALHDLIEVPAGGSRAPASEKTLADGGHFFRMRGRAVSDYVLAELPRAIGRLLAAHRTDPASVDHFIPHQANGVLLAKALPELGLPRARTHLTVAEHGNTSAASIPLALDDARRQGVFGDGELLLLAGFGGGMSLGAALLTWQDGHRGP</sequence>
<keyword evidence="7" id="KW-0443">Lipid metabolism</keyword>
<keyword evidence="4" id="KW-0444">Lipid biosynthesis</keyword>
<evidence type="ECO:0000259" key="12">
    <source>
        <dbReference type="Pfam" id="PF08545"/>
    </source>
</evidence>
<name>A0A6G4AER7_9ACTN</name>
<dbReference type="Pfam" id="PF08545">
    <property type="entry name" value="ACP_syn_III"/>
    <property type="match status" value="1"/>
</dbReference>
<feature type="domain" description="Beta-ketoacyl-[acyl-carrier-protein] synthase III C-terminal" evidence="11">
    <location>
        <begin position="248"/>
        <end position="337"/>
    </location>
</feature>
<dbReference type="GO" id="GO:0004315">
    <property type="term" value="F:3-oxoacyl-[acyl-carrier-protein] synthase activity"/>
    <property type="evidence" value="ECO:0007669"/>
    <property type="project" value="InterPro"/>
</dbReference>